<dbReference type="Proteomes" id="UP000018208">
    <property type="component" value="Unassembled WGS sequence"/>
</dbReference>
<evidence type="ECO:0000313" key="1">
    <source>
        <dbReference type="EMBL" id="KAH0573100.1"/>
    </source>
</evidence>
<proteinExistence type="predicted"/>
<dbReference type="GeneID" id="94299241"/>
<dbReference type="RefSeq" id="XP_067763873.1">
    <property type="nucleotide sequence ID" value="XM_067909052.1"/>
</dbReference>
<gene>
    <name evidence="1" type="ORF">SS50377_25218</name>
</gene>
<accession>A0A9P8LRP2</accession>
<dbReference type="EMBL" id="AUWU02000005">
    <property type="protein sequence ID" value="KAH0573100.1"/>
    <property type="molecule type" value="Genomic_DNA"/>
</dbReference>
<reference evidence="1 2" key="1">
    <citation type="journal article" date="2014" name="PLoS Genet.">
        <title>The Genome of Spironucleus salmonicida Highlights a Fish Pathogen Adapted to Fluctuating Environments.</title>
        <authorList>
            <person name="Xu F."/>
            <person name="Jerlstrom-Hultqvist J."/>
            <person name="Einarsson E."/>
            <person name="Astvaldsson A."/>
            <person name="Svard S.G."/>
            <person name="Andersson J.O."/>
        </authorList>
    </citation>
    <scope>NUCLEOTIDE SEQUENCE [LARGE SCALE GENOMIC DNA]</scope>
    <source>
        <strain evidence="1 2">ATCC 50377</strain>
    </source>
</reference>
<organism evidence="1 2">
    <name type="scientific">Spironucleus salmonicida</name>
    <dbReference type="NCBI Taxonomy" id="348837"/>
    <lineage>
        <taxon>Eukaryota</taxon>
        <taxon>Metamonada</taxon>
        <taxon>Diplomonadida</taxon>
        <taxon>Hexamitidae</taxon>
        <taxon>Hexamitinae</taxon>
        <taxon>Spironucleus</taxon>
    </lineage>
</organism>
<keyword evidence="2" id="KW-1185">Reference proteome</keyword>
<protein>
    <submittedName>
        <fullName evidence="1">Uncharacterized protein</fullName>
    </submittedName>
</protein>
<evidence type="ECO:0000313" key="2">
    <source>
        <dbReference type="Proteomes" id="UP000018208"/>
    </source>
</evidence>
<sequence length="153" mass="17965">MIKLLIDIQDTGISYQLPSQLLQYQLSSSVPLFSRQNRLNRLCSLILECDSSEYLTQLLEVLFRDHKCAHRISLQMRRIWLSFKRQSICIWRQSLWCYIPQMLTVQLFPRGRSIWKAQRVAWLLDVVQIPQITGDSVLLQQTRAPCIVSFIGI</sequence>
<comment type="caution">
    <text evidence="1">The sequence shown here is derived from an EMBL/GenBank/DDBJ whole genome shotgun (WGS) entry which is preliminary data.</text>
</comment>
<dbReference type="KEGG" id="ssao:94299241"/>
<dbReference type="AlphaFoldDB" id="A0A9P8LRP2"/>
<name>A0A9P8LRP2_9EUKA</name>